<dbReference type="STRING" id="55188.A0A2H5PVT2"/>
<feature type="compositionally biased region" description="Polar residues" evidence="1">
    <location>
        <begin position="395"/>
        <end position="431"/>
    </location>
</feature>
<protein>
    <recommendedName>
        <fullName evidence="4">Nuclear pore complex protein NUP1</fullName>
    </recommendedName>
</protein>
<dbReference type="GO" id="GO:0071763">
    <property type="term" value="P:nuclear membrane organization"/>
    <property type="evidence" value="ECO:0007669"/>
    <property type="project" value="TreeGrafter"/>
</dbReference>
<feature type="region of interest" description="Disordered" evidence="1">
    <location>
        <begin position="395"/>
        <end position="469"/>
    </location>
</feature>
<feature type="compositionally biased region" description="Low complexity" evidence="1">
    <location>
        <begin position="516"/>
        <end position="529"/>
    </location>
</feature>
<feature type="compositionally biased region" description="Low complexity" evidence="1">
    <location>
        <begin position="833"/>
        <end position="851"/>
    </location>
</feature>
<accession>A0A2H5PVT2</accession>
<feature type="region of interest" description="Disordered" evidence="1">
    <location>
        <begin position="825"/>
        <end position="863"/>
    </location>
</feature>
<feature type="region of interest" description="Disordered" evidence="1">
    <location>
        <begin position="969"/>
        <end position="988"/>
    </location>
</feature>
<evidence type="ECO:0000313" key="2">
    <source>
        <dbReference type="EMBL" id="GAY56478.1"/>
    </source>
</evidence>
<feature type="region of interest" description="Disordered" evidence="1">
    <location>
        <begin position="507"/>
        <end position="529"/>
    </location>
</feature>
<evidence type="ECO:0008006" key="4">
    <source>
        <dbReference type="Google" id="ProtNLM"/>
    </source>
</evidence>
<keyword evidence="3" id="KW-1185">Reference proteome</keyword>
<feature type="region of interest" description="Disordered" evidence="1">
    <location>
        <begin position="672"/>
        <end position="725"/>
    </location>
</feature>
<feature type="compositionally biased region" description="Basic residues" evidence="1">
    <location>
        <begin position="1374"/>
        <end position="1385"/>
    </location>
</feature>
<feature type="compositionally biased region" description="Polar residues" evidence="1">
    <location>
        <begin position="783"/>
        <end position="798"/>
    </location>
</feature>
<dbReference type="GO" id="GO:0005635">
    <property type="term" value="C:nuclear envelope"/>
    <property type="evidence" value="ECO:0007669"/>
    <property type="project" value="TreeGrafter"/>
</dbReference>
<dbReference type="PANTHER" id="PTHR33416:SF20">
    <property type="entry name" value="NUCLEAR PORE COMPLEX PROTEIN NUP1"/>
    <property type="match status" value="1"/>
</dbReference>
<comment type="caution">
    <text evidence="2">The sequence shown here is derived from an EMBL/GenBank/DDBJ whole genome shotgun (WGS) entry which is preliminary data.</text>
</comment>
<feature type="compositionally biased region" description="Polar residues" evidence="1">
    <location>
        <begin position="698"/>
        <end position="717"/>
    </location>
</feature>
<dbReference type="Proteomes" id="UP000236630">
    <property type="component" value="Unassembled WGS sequence"/>
</dbReference>
<feature type="compositionally biased region" description="Polar residues" evidence="1">
    <location>
        <begin position="458"/>
        <end position="469"/>
    </location>
</feature>
<dbReference type="EMBL" id="BDQV01000138">
    <property type="protein sequence ID" value="GAY56478.1"/>
    <property type="molecule type" value="Genomic_DNA"/>
</dbReference>
<evidence type="ECO:0000256" key="1">
    <source>
        <dbReference type="SAM" id="MobiDB-lite"/>
    </source>
</evidence>
<name>A0A2H5PVT2_CITUN</name>
<feature type="compositionally biased region" description="Basic and acidic residues" evidence="1">
    <location>
        <begin position="602"/>
        <end position="611"/>
    </location>
</feature>
<organism evidence="2 3">
    <name type="scientific">Citrus unshiu</name>
    <name type="common">Satsuma mandarin</name>
    <name type="synonym">Citrus nobilis var. unshiu</name>
    <dbReference type="NCBI Taxonomy" id="55188"/>
    <lineage>
        <taxon>Eukaryota</taxon>
        <taxon>Viridiplantae</taxon>
        <taxon>Streptophyta</taxon>
        <taxon>Embryophyta</taxon>
        <taxon>Tracheophyta</taxon>
        <taxon>Spermatophyta</taxon>
        <taxon>Magnoliopsida</taxon>
        <taxon>eudicotyledons</taxon>
        <taxon>Gunneridae</taxon>
        <taxon>Pentapetalae</taxon>
        <taxon>rosids</taxon>
        <taxon>malvids</taxon>
        <taxon>Sapindales</taxon>
        <taxon>Rutaceae</taxon>
        <taxon>Aurantioideae</taxon>
        <taxon>Citrus</taxon>
    </lineage>
</organism>
<feature type="region of interest" description="Disordered" evidence="1">
    <location>
        <begin position="581"/>
        <end position="622"/>
    </location>
</feature>
<feature type="region of interest" description="Disordered" evidence="1">
    <location>
        <begin position="87"/>
        <end position="123"/>
    </location>
</feature>
<dbReference type="PANTHER" id="PTHR33416">
    <property type="entry name" value="NUCLEAR PORE COMPLEX PROTEIN NUP1"/>
    <property type="match status" value="1"/>
</dbReference>
<feature type="region of interest" description="Disordered" evidence="1">
    <location>
        <begin position="780"/>
        <end position="801"/>
    </location>
</feature>
<evidence type="ECO:0000313" key="3">
    <source>
        <dbReference type="Proteomes" id="UP000236630"/>
    </source>
</evidence>
<proteinExistence type="predicted"/>
<reference evidence="2 3" key="1">
    <citation type="journal article" date="2017" name="Front. Genet.">
        <title>Draft sequencing of the heterozygous diploid genome of Satsuma (Citrus unshiu Marc.) using a hybrid assembly approach.</title>
        <authorList>
            <person name="Shimizu T."/>
            <person name="Tanizawa Y."/>
            <person name="Mochizuki T."/>
            <person name="Nagasaki H."/>
            <person name="Yoshioka T."/>
            <person name="Toyoda A."/>
            <person name="Fujiyama A."/>
            <person name="Kaminuma E."/>
            <person name="Nakamura Y."/>
        </authorList>
    </citation>
    <scope>NUCLEOTIDE SEQUENCE [LARGE SCALE GENOMIC DNA]</scope>
    <source>
        <strain evidence="3">cv. Miyagawa wase</strain>
    </source>
</reference>
<sequence>MRGTRGLAGPVFNICGRLPALTIRALSQILFFPLKYLLFFLKQNQIFSPFAIKTLISIPLFLFTPKNKISNPSFSLSSLMATAREESANGAGGKFKKRPFRRSTQATPYDRPPTALRNPTANVNINNNNNGWLSKLVDPAHRLIVSSAHRLFASVFRKRLTPPPPPAPPEPEANSEGTNMDQEQVATVHAGVQGAIGSHDDLNNSSDNGGLSEVEQILKQKTFSRQVTPLTPICAPLLSEIDRLTALLQSRTAEIPVRYGQKNHEAIPSNSMVLHNRKEAPLDTPVKENGIGNQVISTPVVRDEDIASPADLAKAYMGSRPSKVSPSMLGVRSQAFREESTVLSNQLFPSASPVMSLVPRSSGRAAVPENGFMTPRSRGRSAIYNMARAPYSRVHSATTSKGSGLTTDSVAGPSSSQSTLEKNRLTGSKQGSLKRRSSVLDTDIGSAGPIRRIRQKPNLLSSRTLNSPAFGSPLSVRGSGVADAFQHASSSLQNPALSRETNHGLTKMLTENGDNSIPSTSSTPIPSKSSEMASKILLQLDKLVSSREKSPAKLSSSMLRGPALKSLENVDSSIFVENVQDENRSHGSLDDPLPEVRGSSSQKRDKVHENGPTKISSPKLIPATDGVDAAGSIKNNLCSTKTIDFAITNSTAHPHPQKKSAFQMSAHEDYLELDDDDSNGPPSMPSADGNGRDKPTASLDNKTTVSESITVDKSPAQSDIRENNDEAVAAGKGPVFAFSTMPSPSMTAQPAEIATLSTLTSDKAANKSSSSPIFSFGEKFTSPKESNAVSPTFSTGVTNVDKVPQFTSGSSLSVISDPPSLKFGAPLNSKPESSTSLASAAVAATDSVTKVPESDTPDNGVRTSEIPLAASVSPSTSSIFSFGAPSNSSTLNNGSLASCPSLTSSPTQTLFSSSGFNQNLCSSSTVSFPTTNNGASSITTSSATASIAAAPVFLFGSSPFPSTSISPMAATSGIESTEGKRNDTSSGNSTSLLFGSSSAFAGTGSSTSTATSLATRGAGTSIFGGTLTTFSTTVSSSFGGTSSATTSTGSSIFAGASPPIMSTSVSSFGGTCSTVANTGSSIFGFGAGAPTSAATSQGLASSPFGACNAQASVNATSVVATTQSIPTQFGSIASSSSFGLATNPSFSSSSSIFGSSTSVAAPFGSSFGSSSSASSSEVNSISSSSGTTTNVFGSSWQSPKTPVFVSAFNSTSPSTVFSFGASASSTTISGAPVFGSSTNASSSSMFPFTSAATATSSQPAFGNSNTVFPFSSAPSNNNDQMSMEDTMAEDTVTTSTPAFPATPAVPAFGQQPIPPSSSFVFGSTPSTGANTFQFGSQQNPTPQNTSPFQPSGSLDFNAGGSFSLGTSGGDKSQRRMVKVRKQRKK</sequence>
<feature type="compositionally biased region" description="Polar residues" evidence="1">
    <location>
        <begin position="1321"/>
        <end position="1354"/>
    </location>
</feature>
<feature type="region of interest" description="Disordered" evidence="1">
    <location>
        <begin position="1321"/>
        <end position="1385"/>
    </location>
</feature>
<feature type="region of interest" description="Disordered" evidence="1">
    <location>
        <begin position="159"/>
        <end position="179"/>
    </location>
</feature>
<gene>
    <name evidence="2" type="ORF">CUMW_172220</name>
</gene>
<dbReference type="GO" id="GO:0016973">
    <property type="term" value="P:poly(A)+ mRNA export from nucleus"/>
    <property type="evidence" value="ECO:0007669"/>
    <property type="project" value="TreeGrafter"/>
</dbReference>
<feature type="compositionally biased region" description="Pro residues" evidence="1">
    <location>
        <begin position="161"/>
        <end position="171"/>
    </location>
</feature>